<dbReference type="PANTHER" id="PTHR43333:SF1">
    <property type="entry name" value="D-ISOMER SPECIFIC 2-HYDROXYACID DEHYDROGENASE NAD-BINDING DOMAIN-CONTAINING PROTEIN"/>
    <property type="match status" value="1"/>
</dbReference>
<dbReference type="GO" id="GO:0051287">
    <property type="term" value="F:NAD binding"/>
    <property type="evidence" value="ECO:0007669"/>
    <property type="project" value="InterPro"/>
</dbReference>
<evidence type="ECO:0000313" key="4">
    <source>
        <dbReference type="EMBL" id="MBJ3776566.1"/>
    </source>
</evidence>
<dbReference type="PANTHER" id="PTHR43333">
    <property type="entry name" value="2-HACID_DH_C DOMAIN-CONTAINING PROTEIN"/>
    <property type="match status" value="1"/>
</dbReference>
<protein>
    <submittedName>
        <fullName evidence="4">Glyoxylate/hydroxypyruvate reductase A</fullName>
    </submittedName>
</protein>
<sequence length="313" mass="33671">MTATVPVIPFVAREVTPEWLAALRTALPEARIVPFAETTAAERAAARVAVVANPEPAELAELPALEWVQSLWAGVERIVAELPESLKVVRLVDPQLALSMAEAVLAWTLYLHRDMPHYAAAQARVEWSPRPMRLAQERPIAILGLGHLGRAAARALLAQDFPVMGWTRTPTEMEGVETFHGPEGLAEILSRAEIAVSLLPLTPETRGLLGAEALDKLPKGAGLINFGRGPVVDVAALAERLSDGRLGHAVLDVFAVEPLPADDPLWRHPSVTVLPHISAPTHKASAAAIAAGNVRHYFETGEIPALVDRTRGY</sequence>
<keyword evidence="5" id="KW-1185">Reference proteome</keyword>
<dbReference type="Pfam" id="PF02826">
    <property type="entry name" value="2-Hacid_dh_C"/>
    <property type="match status" value="1"/>
</dbReference>
<evidence type="ECO:0000256" key="2">
    <source>
        <dbReference type="ARBA" id="ARBA00023027"/>
    </source>
</evidence>
<dbReference type="SUPFAM" id="SSF51735">
    <property type="entry name" value="NAD(P)-binding Rossmann-fold domains"/>
    <property type="match status" value="1"/>
</dbReference>
<dbReference type="AlphaFoldDB" id="A0A934IKB9"/>
<feature type="domain" description="D-isomer specific 2-hydroxyacid dehydrogenase NAD-binding" evidence="3">
    <location>
        <begin position="107"/>
        <end position="278"/>
    </location>
</feature>
<proteinExistence type="predicted"/>
<keyword evidence="2" id="KW-0520">NAD</keyword>
<dbReference type="InterPro" id="IPR036291">
    <property type="entry name" value="NAD(P)-bd_dom_sf"/>
</dbReference>
<dbReference type="GO" id="GO:0016491">
    <property type="term" value="F:oxidoreductase activity"/>
    <property type="evidence" value="ECO:0007669"/>
    <property type="project" value="UniProtKB-KW"/>
</dbReference>
<name>A0A934IKB9_9HYPH</name>
<gene>
    <name evidence="4" type="ORF">JCR33_12745</name>
</gene>
<dbReference type="Gene3D" id="3.40.50.720">
    <property type="entry name" value="NAD(P)-binding Rossmann-like Domain"/>
    <property type="match status" value="2"/>
</dbReference>
<dbReference type="Proteomes" id="UP000609531">
    <property type="component" value="Unassembled WGS sequence"/>
</dbReference>
<evidence type="ECO:0000256" key="1">
    <source>
        <dbReference type="ARBA" id="ARBA00023002"/>
    </source>
</evidence>
<evidence type="ECO:0000313" key="5">
    <source>
        <dbReference type="Proteomes" id="UP000609531"/>
    </source>
</evidence>
<comment type="caution">
    <text evidence="4">The sequence shown here is derived from an EMBL/GenBank/DDBJ whole genome shotgun (WGS) entry which is preliminary data.</text>
</comment>
<accession>A0A934IKB9</accession>
<dbReference type="EMBL" id="JAEKJA010000010">
    <property type="protein sequence ID" value="MBJ3776566.1"/>
    <property type="molecule type" value="Genomic_DNA"/>
</dbReference>
<reference evidence="4" key="1">
    <citation type="submission" date="2020-12" db="EMBL/GenBank/DDBJ databases">
        <title>Bacterial taxonomy.</title>
        <authorList>
            <person name="Pan X."/>
        </authorList>
    </citation>
    <scope>NUCLEOTIDE SEQUENCE</scope>
    <source>
        <strain evidence="4">B2012</strain>
    </source>
</reference>
<keyword evidence="1" id="KW-0560">Oxidoreductase</keyword>
<dbReference type="RefSeq" id="WP_198882472.1">
    <property type="nucleotide sequence ID" value="NZ_JAEKJA010000010.1"/>
</dbReference>
<organism evidence="4 5">
    <name type="scientific">Acuticoccus mangrovi</name>
    <dbReference type="NCBI Taxonomy" id="2796142"/>
    <lineage>
        <taxon>Bacteria</taxon>
        <taxon>Pseudomonadati</taxon>
        <taxon>Pseudomonadota</taxon>
        <taxon>Alphaproteobacteria</taxon>
        <taxon>Hyphomicrobiales</taxon>
        <taxon>Amorphaceae</taxon>
        <taxon>Acuticoccus</taxon>
    </lineage>
</organism>
<dbReference type="SUPFAM" id="SSF52283">
    <property type="entry name" value="Formate/glycerate dehydrogenase catalytic domain-like"/>
    <property type="match status" value="1"/>
</dbReference>
<dbReference type="InterPro" id="IPR006140">
    <property type="entry name" value="D-isomer_DH_NAD-bd"/>
</dbReference>
<evidence type="ECO:0000259" key="3">
    <source>
        <dbReference type="Pfam" id="PF02826"/>
    </source>
</evidence>
<dbReference type="CDD" id="cd12164">
    <property type="entry name" value="GDH_like_2"/>
    <property type="match status" value="1"/>
</dbReference>